<evidence type="ECO:0000256" key="2">
    <source>
        <dbReference type="SAM" id="MobiDB-lite"/>
    </source>
</evidence>
<feature type="domain" description="CCZ1/INTU/HSP4 first Longin" evidence="3">
    <location>
        <begin position="9"/>
        <end position="120"/>
    </location>
</feature>
<dbReference type="InterPro" id="IPR043987">
    <property type="entry name" value="CCZ1/INTU/HSP4_longin_1"/>
</dbReference>
<dbReference type="Pfam" id="PF19031">
    <property type="entry name" value="Intu_longin_1"/>
    <property type="match status" value="1"/>
</dbReference>
<dbReference type="GO" id="GO:0035658">
    <property type="term" value="C:Mon1-Ccz1 complex"/>
    <property type="evidence" value="ECO:0007669"/>
    <property type="project" value="InterPro"/>
</dbReference>
<dbReference type="EMBL" id="CAJPDQ010000017">
    <property type="protein sequence ID" value="CAF9921640.1"/>
    <property type="molecule type" value="Genomic_DNA"/>
</dbReference>
<dbReference type="GO" id="GO:0016192">
    <property type="term" value="P:vesicle-mediated transport"/>
    <property type="evidence" value="ECO:0007669"/>
    <property type="project" value="InterPro"/>
</dbReference>
<gene>
    <name evidence="4" type="ORF">GOMPHAMPRED_002344</name>
</gene>
<dbReference type="InterPro" id="IPR013176">
    <property type="entry name" value="Ccz1"/>
</dbReference>
<feature type="region of interest" description="Disordered" evidence="2">
    <location>
        <begin position="311"/>
        <end position="343"/>
    </location>
</feature>
<feature type="compositionally biased region" description="Acidic residues" evidence="2">
    <location>
        <begin position="462"/>
        <end position="474"/>
    </location>
</feature>
<dbReference type="AlphaFoldDB" id="A0A8H3II16"/>
<dbReference type="OrthoDB" id="240546at2759"/>
<organism evidence="4 5">
    <name type="scientific">Gomphillus americanus</name>
    <dbReference type="NCBI Taxonomy" id="1940652"/>
    <lineage>
        <taxon>Eukaryota</taxon>
        <taxon>Fungi</taxon>
        <taxon>Dikarya</taxon>
        <taxon>Ascomycota</taxon>
        <taxon>Pezizomycotina</taxon>
        <taxon>Lecanoromycetes</taxon>
        <taxon>OSLEUM clade</taxon>
        <taxon>Ostropomycetidae</taxon>
        <taxon>Ostropales</taxon>
        <taxon>Graphidaceae</taxon>
        <taxon>Gomphilloideae</taxon>
        <taxon>Gomphillus</taxon>
    </lineage>
</organism>
<comment type="similarity">
    <text evidence="1">Belongs to the CCZ1 family.</text>
</comment>
<feature type="compositionally biased region" description="Polar residues" evidence="2">
    <location>
        <begin position="427"/>
        <end position="440"/>
    </location>
</feature>
<name>A0A8H3II16_9LECA</name>
<proteinExistence type="inferred from homology"/>
<evidence type="ECO:0000313" key="4">
    <source>
        <dbReference type="EMBL" id="CAF9921640.1"/>
    </source>
</evidence>
<feature type="region of interest" description="Disordered" evidence="2">
    <location>
        <begin position="37"/>
        <end position="57"/>
    </location>
</feature>
<sequence length="726" mass="80351">MEILKPAQLDFFAIYSPALGPTDETLPDQLVYYYAHQSQKPQNTDPKSEGNELTREEQNEQLRNIGLAQGMVSFAQAFSDGDHVDFIDSEKSRIFLNELEPGWWVLASVNLTQMRIATALSKSKGKAKASQAKIEYSGREVSPHSLLLRQVLDAHSIFLLHHGSSLAEMYKRLKRSKFCAALDRFWNKFLRNWDVLLHGSPAVDMFPGLKLAAGGELGIGVGEEEWGSGEREVLEDFTRRTSGLIDVVVSRFGVDSTINKDDSPQNWLGAGLLPTSTDGIIYPGTGKVVKKSLVAISKWMGWMYKQGASTYGVQDNPHAPKRKRRKENTKLQHQGLDAWPTGIPSPLITTANKSLEVATAKAAADHQDVSTEASTSSSTGTDVLMKYMTFGIYGSGWGLPSKSPTPTKPADGTPTGQNESKQKSHTENAGTLSTQRSAISHSPEPTPSFLIGFRGNLRDESADATEDDFDDNDDGVTAPKSSNNRISLRTLYVEMDMTSETNDATTTSTKTDRVQVIVYINQPFVFTFLFELNTPTLGYASFYRSIDHQLGPLRKPLLKSTALETLQNRFSNTLSLRTITSVDSKQPIYDLIYDPVNCTIHSTIPSIPDVHNLKAEWSRLDALNVHSQILHTHLITKQSLSASERTAKTARNWWVVWIKFPPGEHWQSKEAFLVRKASDYIEDGSRKSSIGFAKDLANLGSSAGRVAEGIGIDARRYVEGLITMSR</sequence>
<reference evidence="4" key="1">
    <citation type="submission" date="2021-03" db="EMBL/GenBank/DDBJ databases">
        <authorList>
            <person name="Tagirdzhanova G."/>
        </authorList>
    </citation>
    <scope>NUCLEOTIDE SEQUENCE</scope>
</reference>
<evidence type="ECO:0000256" key="1">
    <source>
        <dbReference type="ARBA" id="ARBA00005352"/>
    </source>
</evidence>
<comment type="caution">
    <text evidence="4">The sequence shown here is derived from an EMBL/GenBank/DDBJ whole genome shotgun (WGS) entry which is preliminary data.</text>
</comment>
<protein>
    <recommendedName>
        <fullName evidence="3">CCZ1/INTU/HSP4 first Longin domain-containing protein</fullName>
    </recommendedName>
</protein>
<dbReference type="PANTHER" id="PTHR13056:SF0">
    <property type="entry name" value="VACUOLAR FUSION PROTEIN CCZ1 HOMOLOG-RELATED"/>
    <property type="match status" value="1"/>
</dbReference>
<accession>A0A8H3II16</accession>
<dbReference type="PANTHER" id="PTHR13056">
    <property type="entry name" value="VACUOLAR FUSION PROTEIN CCZ1 HOMOLOG-RELATED"/>
    <property type="match status" value="1"/>
</dbReference>
<dbReference type="Proteomes" id="UP000664169">
    <property type="component" value="Unassembled WGS sequence"/>
</dbReference>
<evidence type="ECO:0000313" key="5">
    <source>
        <dbReference type="Proteomes" id="UP000664169"/>
    </source>
</evidence>
<feature type="region of interest" description="Disordered" evidence="2">
    <location>
        <begin position="398"/>
        <end position="483"/>
    </location>
</feature>
<feature type="compositionally biased region" description="Basic and acidic residues" evidence="2">
    <location>
        <begin position="46"/>
        <end position="57"/>
    </location>
</feature>
<evidence type="ECO:0000259" key="3">
    <source>
        <dbReference type="Pfam" id="PF19031"/>
    </source>
</evidence>
<keyword evidence="5" id="KW-1185">Reference proteome</keyword>